<evidence type="ECO:0000256" key="7">
    <source>
        <dbReference type="SAM" id="MobiDB-lite"/>
    </source>
</evidence>
<keyword evidence="3" id="KW-0805">Transcription regulation</keyword>
<reference evidence="9 10" key="1">
    <citation type="journal article" date="2018" name="J. Allergy Clin. Immunol.">
        <title>High-quality assembly of Dermatophagoides pteronyssinus genome and transcriptome reveals a wide range of novel allergens.</title>
        <authorList>
            <person name="Liu X.Y."/>
            <person name="Yang K.Y."/>
            <person name="Wang M.Q."/>
            <person name="Kwok J.S."/>
            <person name="Zeng X."/>
            <person name="Yang Z."/>
            <person name="Xiao X.J."/>
            <person name="Lau C.P."/>
            <person name="Li Y."/>
            <person name="Huang Z.M."/>
            <person name="Ba J.G."/>
            <person name="Yim A.K."/>
            <person name="Ouyang C.Y."/>
            <person name="Ngai S.M."/>
            <person name="Chan T.F."/>
            <person name="Leung E.L."/>
            <person name="Liu L."/>
            <person name="Liu Z.G."/>
            <person name="Tsui S.K."/>
        </authorList>
    </citation>
    <scope>NUCLEOTIDE SEQUENCE [LARGE SCALE GENOMIC DNA]</scope>
    <source>
        <strain evidence="9">Derp</strain>
    </source>
</reference>
<evidence type="ECO:0000259" key="8">
    <source>
        <dbReference type="Pfam" id="PF04719"/>
    </source>
</evidence>
<keyword evidence="5" id="KW-0539">Nucleus</keyword>
<sequence length="343" mass="39351">MEYDDQNDDIKISKNNEEIIESLDIIDDIVKELSCHQQIESKQDDTDSDPIKDIVADKDIKETKEEPTEEITKEDRKSVNETKKIKLENDDKRKDKTNDDFDEPILSIQFPDVIHTSKPSSSSSLNKENDHDDKEDHTGDDDDNDDNNVDDGDNSSMDDDHDEMMKNLQSDHFDDESMDDDNNRLLCDKLDSLEYKTGLTLLPKNGTILTDIDPTTLSKQEQKQLKEKLQEEERERMQVLVSNFSEEQLNRYEMYRRAAFPKAAIKRLVQQITGCSVSQNVVIAVSGIAKVFVGEIVEEALDCMEQNGESGPLHPKHIREAVRKLRCKGIIPRSKQPNPNTWI</sequence>
<evidence type="ECO:0000256" key="2">
    <source>
        <dbReference type="ARBA" id="ARBA00009788"/>
    </source>
</evidence>
<comment type="subcellular location">
    <subcellularLocation>
        <location evidence="1">Nucleus</location>
    </subcellularLocation>
</comment>
<feature type="compositionally biased region" description="Basic and acidic residues" evidence="7">
    <location>
        <begin position="127"/>
        <end position="137"/>
    </location>
</feature>
<feature type="compositionally biased region" description="Basic and acidic residues" evidence="7">
    <location>
        <begin position="39"/>
        <end position="99"/>
    </location>
</feature>
<organism evidence="9 10">
    <name type="scientific">Dermatophagoides pteronyssinus</name>
    <name type="common">European house dust mite</name>
    <dbReference type="NCBI Taxonomy" id="6956"/>
    <lineage>
        <taxon>Eukaryota</taxon>
        <taxon>Metazoa</taxon>
        <taxon>Ecdysozoa</taxon>
        <taxon>Arthropoda</taxon>
        <taxon>Chelicerata</taxon>
        <taxon>Arachnida</taxon>
        <taxon>Acari</taxon>
        <taxon>Acariformes</taxon>
        <taxon>Sarcoptiformes</taxon>
        <taxon>Astigmata</taxon>
        <taxon>Psoroptidia</taxon>
        <taxon>Analgoidea</taxon>
        <taxon>Pyroglyphidae</taxon>
        <taxon>Dermatophagoidinae</taxon>
        <taxon>Dermatophagoides</taxon>
    </lineage>
</organism>
<feature type="region of interest" description="Disordered" evidence="7">
    <location>
        <begin position="39"/>
        <end position="163"/>
    </location>
</feature>
<dbReference type="InterPro" id="IPR009072">
    <property type="entry name" value="Histone-fold"/>
</dbReference>
<accession>A0ABQ8J3R6</accession>
<dbReference type="Pfam" id="PF04719">
    <property type="entry name" value="TAFII28"/>
    <property type="match status" value="1"/>
</dbReference>
<keyword evidence="10" id="KW-1185">Reference proteome</keyword>
<comment type="caution">
    <text evidence="9">The sequence shown here is derived from an EMBL/GenBank/DDBJ whole genome shotgun (WGS) entry which is preliminary data.</text>
</comment>
<feature type="coiled-coil region" evidence="6">
    <location>
        <begin position="215"/>
        <end position="242"/>
    </location>
</feature>
<dbReference type="InterPro" id="IPR006809">
    <property type="entry name" value="TAFII28_dom"/>
</dbReference>
<reference evidence="9 10" key="2">
    <citation type="journal article" date="2022" name="Mol. Biol. Evol.">
        <title>Comparative Genomics Reveals Insights into the Divergent Evolution of Astigmatic Mites and Household Pest Adaptations.</title>
        <authorList>
            <person name="Xiong Q."/>
            <person name="Wan A.T."/>
            <person name="Liu X."/>
            <person name="Fung C.S."/>
            <person name="Xiao X."/>
            <person name="Malainual N."/>
            <person name="Hou J."/>
            <person name="Wang L."/>
            <person name="Wang M."/>
            <person name="Yang K.Y."/>
            <person name="Cui Y."/>
            <person name="Leung E.L."/>
            <person name="Nong W."/>
            <person name="Shin S.K."/>
            <person name="Au S.W."/>
            <person name="Jeong K.Y."/>
            <person name="Chew F.T."/>
            <person name="Hui J.H."/>
            <person name="Leung T.F."/>
            <person name="Tungtrongchitr A."/>
            <person name="Zhong N."/>
            <person name="Liu Z."/>
            <person name="Tsui S.K."/>
        </authorList>
    </citation>
    <scope>NUCLEOTIDE SEQUENCE [LARGE SCALE GENOMIC DNA]</scope>
    <source>
        <strain evidence="9">Derp</strain>
    </source>
</reference>
<evidence type="ECO:0000313" key="10">
    <source>
        <dbReference type="Proteomes" id="UP000887458"/>
    </source>
</evidence>
<comment type="similarity">
    <text evidence="2">Belongs to the TAF11 family.</text>
</comment>
<protein>
    <submittedName>
        <fullName evidence="9">Transcription initiation factor TFIID subunit 11</fullName>
    </submittedName>
</protein>
<evidence type="ECO:0000256" key="1">
    <source>
        <dbReference type="ARBA" id="ARBA00004123"/>
    </source>
</evidence>
<keyword evidence="4" id="KW-0804">Transcription</keyword>
<proteinExistence type="inferred from homology"/>
<evidence type="ECO:0000256" key="3">
    <source>
        <dbReference type="ARBA" id="ARBA00023015"/>
    </source>
</evidence>
<feature type="compositionally biased region" description="Acidic residues" evidence="7">
    <location>
        <begin position="138"/>
        <end position="162"/>
    </location>
</feature>
<gene>
    <name evidence="9" type="primary">TAF11_2</name>
    <name evidence="9" type="ORF">DERP_011744</name>
</gene>
<dbReference type="Proteomes" id="UP000887458">
    <property type="component" value="Unassembled WGS sequence"/>
</dbReference>
<dbReference type="EMBL" id="NJHN03000083">
    <property type="protein sequence ID" value="KAH9417015.1"/>
    <property type="molecule type" value="Genomic_DNA"/>
</dbReference>
<keyword evidence="6" id="KW-0175">Coiled coil</keyword>
<evidence type="ECO:0000256" key="5">
    <source>
        <dbReference type="ARBA" id="ARBA00023242"/>
    </source>
</evidence>
<dbReference type="CDD" id="cd08048">
    <property type="entry name" value="HFD_TAF11"/>
    <property type="match status" value="1"/>
</dbReference>
<dbReference type="PANTHER" id="PTHR13218:SF8">
    <property type="entry name" value="TRANSCRIPTION INITIATION FACTOR TFIID SUBUNIT 11"/>
    <property type="match status" value="1"/>
</dbReference>
<dbReference type="Gene3D" id="1.10.20.10">
    <property type="entry name" value="Histone, subunit A"/>
    <property type="match status" value="1"/>
</dbReference>
<feature type="domain" description="TAFII28-like protein" evidence="8">
    <location>
        <begin position="239"/>
        <end position="324"/>
    </location>
</feature>
<name>A0ABQ8J3R6_DERPT</name>
<dbReference type="InterPro" id="IPR045127">
    <property type="entry name" value="TAF11-like"/>
</dbReference>
<evidence type="ECO:0000313" key="9">
    <source>
        <dbReference type="EMBL" id="KAH9417015.1"/>
    </source>
</evidence>
<dbReference type="PANTHER" id="PTHR13218">
    <property type="entry name" value="TRANSCRIPTION INITIATION FACTOR TFIID SUBUNIT 11-RELATED"/>
    <property type="match status" value="1"/>
</dbReference>
<evidence type="ECO:0000256" key="6">
    <source>
        <dbReference type="SAM" id="Coils"/>
    </source>
</evidence>
<dbReference type="SUPFAM" id="SSF47113">
    <property type="entry name" value="Histone-fold"/>
    <property type="match status" value="1"/>
</dbReference>
<evidence type="ECO:0000256" key="4">
    <source>
        <dbReference type="ARBA" id="ARBA00023163"/>
    </source>
</evidence>